<evidence type="ECO:0000313" key="3">
    <source>
        <dbReference type="Proteomes" id="UP000800040"/>
    </source>
</evidence>
<feature type="region of interest" description="Disordered" evidence="1">
    <location>
        <begin position="142"/>
        <end position="171"/>
    </location>
</feature>
<dbReference type="EMBL" id="ML975355">
    <property type="protein sequence ID" value="KAF1831727.1"/>
    <property type="molecule type" value="Genomic_DNA"/>
</dbReference>
<gene>
    <name evidence="2" type="ORF">BDW02DRAFT_581793</name>
</gene>
<dbReference type="Proteomes" id="UP000800040">
    <property type="component" value="Unassembled WGS sequence"/>
</dbReference>
<reference evidence="2" key="1">
    <citation type="submission" date="2020-01" db="EMBL/GenBank/DDBJ databases">
        <authorList>
            <consortium name="DOE Joint Genome Institute"/>
            <person name="Haridas S."/>
            <person name="Albert R."/>
            <person name="Binder M."/>
            <person name="Bloem J."/>
            <person name="Labutti K."/>
            <person name="Salamov A."/>
            <person name="Andreopoulos B."/>
            <person name="Baker S.E."/>
            <person name="Barry K."/>
            <person name="Bills G."/>
            <person name="Bluhm B.H."/>
            <person name="Cannon C."/>
            <person name="Castanera R."/>
            <person name="Culley D.E."/>
            <person name="Daum C."/>
            <person name="Ezra D."/>
            <person name="Gonzalez J.B."/>
            <person name="Henrissat B."/>
            <person name="Kuo A."/>
            <person name="Liang C."/>
            <person name="Lipzen A."/>
            <person name="Lutzoni F."/>
            <person name="Magnuson J."/>
            <person name="Mondo S."/>
            <person name="Nolan M."/>
            <person name="Ohm R."/>
            <person name="Pangilinan J."/>
            <person name="Park H.-J."/>
            <person name="Ramirez L."/>
            <person name="Alfaro M."/>
            <person name="Sun H."/>
            <person name="Tritt A."/>
            <person name="Yoshinaga Y."/>
            <person name="Zwiers L.-H."/>
            <person name="Turgeon B.G."/>
            <person name="Goodwin S.B."/>
            <person name="Spatafora J.W."/>
            <person name="Crous P.W."/>
            <person name="Grigoriev I.V."/>
        </authorList>
    </citation>
    <scope>NUCLEOTIDE SEQUENCE</scope>
    <source>
        <strain evidence="2">P77</strain>
    </source>
</reference>
<dbReference type="OrthoDB" id="3681420at2759"/>
<feature type="compositionally biased region" description="Basic and acidic residues" evidence="1">
    <location>
        <begin position="142"/>
        <end position="158"/>
    </location>
</feature>
<keyword evidence="3" id="KW-1185">Reference proteome</keyword>
<accession>A0A6A5K9L1</accession>
<dbReference type="AlphaFoldDB" id="A0A6A5K9L1"/>
<sequence length="171" mass="19265">MDYQTLIKDEFPHWFIRNHGGLKTGPVIASIALVASSATSEHPTLQIVKAEMSCTGCLDTERIIIDDPTILRMFFCTRSGVPDTIMIDVGRLDKNLPQFALEGMGPFPNNDGEKDTEEDLEMVKNAWKTCRLVWFQDKVAEDTNEKARKERVEEEAKLRMLPVRPKGRGGG</sequence>
<evidence type="ECO:0000313" key="2">
    <source>
        <dbReference type="EMBL" id="KAF1831727.1"/>
    </source>
</evidence>
<proteinExistence type="predicted"/>
<organism evidence="2 3">
    <name type="scientific">Decorospora gaudefroyi</name>
    <dbReference type="NCBI Taxonomy" id="184978"/>
    <lineage>
        <taxon>Eukaryota</taxon>
        <taxon>Fungi</taxon>
        <taxon>Dikarya</taxon>
        <taxon>Ascomycota</taxon>
        <taxon>Pezizomycotina</taxon>
        <taxon>Dothideomycetes</taxon>
        <taxon>Pleosporomycetidae</taxon>
        <taxon>Pleosporales</taxon>
        <taxon>Pleosporineae</taxon>
        <taxon>Pleosporaceae</taxon>
        <taxon>Decorospora</taxon>
    </lineage>
</organism>
<evidence type="ECO:0000256" key="1">
    <source>
        <dbReference type="SAM" id="MobiDB-lite"/>
    </source>
</evidence>
<protein>
    <submittedName>
        <fullName evidence="2">Uncharacterized protein</fullName>
    </submittedName>
</protein>
<name>A0A6A5K9L1_9PLEO</name>